<keyword evidence="5" id="KW-0249">Electron transport</keyword>
<feature type="transmembrane region" description="Helical" evidence="6">
    <location>
        <begin position="204"/>
        <end position="224"/>
    </location>
</feature>
<protein>
    <submittedName>
        <fullName evidence="8">Na+-translocating ferredoxin:NAD+ oxidoreductase RNF, RnfG subunit</fullName>
    </submittedName>
</protein>
<dbReference type="GO" id="GO:0010181">
    <property type="term" value="F:FMN binding"/>
    <property type="evidence" value="ECO:0007669"/>
    <property type="project" value="InterPro"/>
</dbReference>
<evidence type="ECO:0000256" key="1">
    <source>
        <dbReference type="ARBA" id="ARBA00022448"/>
    </source>
</evidence>
<proteinExistence type="predicted"/>
<dbReference type="GO" id="GO:0022900">
    <property type="term" value="P:electron transport chain"/>
    <property type="evidence" value="ECO:0007669"/>
    <property type="project" value="InterPro"/>
</dbReference>
<organism evidence="8 9">
    <name type="scientific">Desulfuromusa kysingii</name>
    <dbReference type="NCBI Taxonomy" id="37625"/>
    <lineage>
        <taxon>Bacteria</taxon>
        <taxon>Pseudomonadati</taxon>
        <taxon>Thermodesulfobacteriota</taxon>
        <taxon>Desulfuromonadia</taxon>
        <taxon>Desulfuromonadales</taxon>
        <taxon>Geopsychrobacteraceae</taxon>
        <taxon>Desulfuromusa</taxon>
    </lineage>
</organism>
<evidence type="ECO:0000259" key="7">
    <source>
        <dbReference type="SMART" id="SM00900"/>
    </source>
</evidence>
<evidence type="ECO:0000256" key="3">
    <source>
        <dbReference type="ARBA" id="ARBA00022630"/>
    </source>
</evidence>
<keyword evidence="6" id="KW-1133">Transmembrane helix</keyword>
<dbReference type="OrthoDB" id="9806398at2"/>
<keyword evidence="6" id="KW-0472">Membrane</keyword>
<evidence type="ECO:0000256" key="4">
    <source>
        <dbReference type="ARBA" id="ARBA00022643"/>
    </source>
</evidence>
<keyword evidence="2" id="KW-0597">Phosphoprotein</keyword>
<gene>
    <name evidence="8" type="ORF">SAMN05660420_02060</name>
</gene>
<feature type="transmembrane region" description="Helical" evidence="6">
    <location>
        <begin position="7"/>
        <end position="26"/>
    </location>
</feature>
<dbReference type="InterPro" id="IPR017896">
    <property type="entry name" value="4Fe4S_Fe-S-bd"/>
</dbReference>
<dbReference type="Proteomes" id="UP000199409">
    <property type="component" value="Unassembled WGS sequence"/>
</dbReference>
<evidence type="ECO:0000256" key="5">
    <source>
        <dbReference type="ARBA" id="ARBA00022982"/>
    </source>
</evidence>
<dbReference type="STRING" id="37625.SAMN05660420_02060"/>
<dbReference type="SMART" id="SM00900">
    <property type="entry name" value="FMN_bind"/>
    <property type="match status" value="1"/>
</dbReference>
<dbReference type="EMBL" id="FNQN01000005">
    <property type="protein sequence ID" value="SEA41472.1"/>
    <property type="molecule type" value="Genomic_DNA"/>
</dbReference>
<keyword evidence="3" id="KW-0285">Flavoprotein</keyword>
<dbReference type="InterPro" id="IPR007329">
    <property type="entry name" value="FMN-bd"/>
</dbReference>
<keyword evidence="6" id="KW-0812">Transmembrane</keyword>
<feature type="transmembrane region" description="Helical" evidence="6">
    <location>
        <begin position="340"/>
        <end position="366"/>
    </location>
</feature>
<feature type="transmembrane region" description="Helical" evidence="6">
    <location>
        <begin position="177"/>
        <end position="197"/>
    </location>
</feature>
<dbReference type="GO" id="GO:0009055">
    <property type="term" value="F:electron transfer activity"/>
    <property type="evidence" value="ECO:0007669"/>
    <property type="project" value="InterPro"/>
</dbReference>
<accession>A0A1H4B0P9</accession>
<reference evidence="8 9" key="1">
    <citation type="submission" date="2016-10" db="EMBL/GenBank/DDBJ databases">
        <authorList>
            <person name="de Groot N.N."/>
        </authorList>
    </citation>
    <scope>NUCLEOTIDE SEQUENCE [LARGE SCALE GENOMIC DNA]</scope>
    <source>
        <strain evidence="8 9">DSM 7343</strain>
    </source>
</reference>
<keyword evidence="9" id="KW-1185">Reference proteome</keyword>
<dbReference type="PANTHER" id="PTHR36118:SF1">
    <property type="entry name" value="ION-TRANSLOCATING OXIDOREDUCTASE COMPLEX SUBUNIT G"/>
    <property type="match status" value="1"/>
</dbReference>
<evidence type="ECO:0000313" key="8">
    <source>
        <dbReference type="EMBL" id="SEA41472.1"/>
    </source>
</evidence>
<sequence length="388" mass="43649">MSKVIKKLKIILIIFATVITIFGLIYQGNTGEKNVLNDLKQIFPTAVSFVKDNARYPVYEVFNADKNNLGYAVEASSAGYAGPIKVLAGIDNSGLIVDVIVLNQVETPWFFQKVLADGFLSRVKGHTVDDPLSLNSDIDAVSGATYTSEGIVNAVRKSSHWFGRSHLNLTIHEEPETLIGIEELLLGLLYVIVFFSLWKKYHKLRLLVMGASLAFLGFWQNSPISFANIATLLTGNAPSYLERPFWYLLVVGTLFVTVLMGKNFYCYYLCPFGAIQEFLHKMGGMSYKPCPHTFKRLQKIRLGLTWLAFLLAIYLANPSISSYEPFSALFKLQGNSAQWLLMPFVLFIGIFISRFWCKVFCPVGLVMDFCAKIRKRVIQLWGNLKTAK</sequence>
<dbReference type="InterPro" id="IPR010209">
    <property type="entry name" value="Ion_transpt_RnfG/RsxG"/>
</dbReference>
<feature type="transmembrane region" description="Helical" evidence="6">
    <location>
        <begin position="244"/>
        <end position="261"/>
    </location>
</feature>
<feature type="transmembrane region" description="Helical" evidence="6">
    <location>
        <begin position="302"/>
        <end position="320"/>
    </location>
</feature>
<dbReference type="RefSeq" id="WP_092347763.1">
    <property type="nucleotide sequence ID" value="NZ_FNQN01000005.1"/>
</dbReference>
<dbReference type="GO" id="GO:0005886">
    <property type="term" value="C:plasma membrane"/>
    <property type="evidence" value="ECO:0007669"/>
    <property type="project" value="InterPro"/>
</dbReference>
<name>A0A1H4B0P9_9BACT</name>
<evidence type="ECO:0000256" key="2">
    <source>
        <dbReference type="ARBA" id="ARBA00022553"/>
    </source>
</evidence>
<dbReference type="Pfam" id="PF12801">
    <property type="entry name" value="Fer4_5"/>
    <property type="match status" value="2"/>
</dbReference>
<keyword evidence="4" id="KW-0288">FMN</keyword>
<keyword evidence="1" id="KW-0813">Transport</keyword>
<evidence type="ECO:0000313" key="9">
    <source>
        <dbReference type="Proteomes" id="UP000199409"/>
    </source>
</evidence>
<dbReference type="AlphaFoldDB" id="A0A1H4B0P9"/>
<dbReference type="Pfam" id="PF04205">
    <property type="entry name" value="FMN_bind"/>
    <property type="match status" value="1"/>
</dbReference>
<evidence type="ECO:0000256" key="6">
    <source>
        <dbReference type="SAM" id="Phobius"/>
    </source>
</evidence>
<dbReference type="PANTHER" id="PTHR36118">
    <property type="entry name" value="ION-TRANSLOCATING OXIDOREDUCTASE COMPLEX SUBUNIT G"/>
    <property type="match status" value="1"/>
</dbReference>
<feature type="domain" description="FMN-binding" evidence="7">
    <location>
        <begin position="79"/>
        <end position="162"/>
    </location>
</feature>